<dbReference type="GO" id="GO:0016853">
    <property type="term" value="F:isomerase activity"/>
    <property type="evidence" value="ECO:0007669"/>
    <property type="project" value="UniProtKB-KW"/>
</dbReference>
<comment type="caution">
    <text evidence="9">The sequence shown here is derived from an EMBL/GenBank/DDBJ whole genome shotgun (WGS) entry which is preliminary data.</text>
</comment>
<feature type="domain" description="J" evidence="6">
    <location>
        <begin position="387"/>
        <end position="463"/>
    </location>
</feature>
<dbReference type="CDD" id="cd06257">
    <property type="entry name" value="DnaJ"/>
    <property type="match status" value="1"/>
</dbReference>
<dbReference type="Gene3D" id="3.10.50.40">
    <property type="match status" value="1"/>
</dbReference>
<dbReference type="PROSITE" id="PS50076">
    <property type="entry name" value="DNAJ_2"/>
    <property type="match status" value="1"/>
</dbReference>
<dbReference type="Pfam" id="PF00639">
    <property type="entry name" value="Rotamase"/>
    <property type="match status" value="1"/>
</dbReference>
<dbReference type="Gene3D" id="1.10.287.110">
    <property type="entry name" value="DnaJ domain"/>
    <property type="match status" value="1"/>
</dbReference>
<evidence type="ECO:0000259" key="8">
    <source>
        <dbReference type="PROSITE" id="PS51746"/>
    </source>
</evidence>
<gene>
    <name evidence="9" type="ORF">SCF082_LOCUS49637</name>
</gene>
<dbReference type="InterPro" id="IPR046357">
    <property type="entry name" value="PPIase_dom_sf"/>
</dbReference>
<dbReference type="PANTHER" id="PTHR10657">
    <property type="entry name" value="PEPTIDYL-PROLYL CIS-TRANS ISOMERASE"/>
    <property type="match status" value="1"/>
</dbReference>
<dbReference type="EMBL" id="CAXAMM010042762">
    <property type="protein sequence ID" value="CAK9106576.1"/>
    <property type="molecule type" value="Genomic_DNA"/>
</dbReference>
<sequence>MALLVGQAKTSRNASATMAFQKYRQEASQKDEEVDSRASYVKIAIERLDSRFRAKLHLEVAKSFGVFGPARDSRPEAINDGVEMGKAFVSEGAAGTRRVAASLTSRKWSLKEIENANESMLEGFILSSQGSAAESKKRLIPRGEGWVRHDDVTLVNPQSQVLFMQEGPRAGSYMKQDPSTKKLVDVSEPHVPQESKTSIRGATASWIRRGSKMDRAVLLNDITKIARLALKFPLSFVDLPACAYALFHGLRSAESAQWCAENFHKKLLPSLAERIHTYDTAQLRRLLERTLEALDAEILKSAHAFSGCSAILVLVLGERIVLAGVGDVRAVLLPEKGALQEVLACTGSLDAAELERVSEAHGIFRDGLVYSSIEGVDEAARILAARSSFEVLQVEQGSSLDLKQVRSAYRKLALRVHPDKQNENANTDAFRFAFARLDSSKEALETMLAEDVQSCKEIHKVLSADVHSRLGAAQLLGADPGSPLTEGVIADLEKSSRAQIKRFQKMSQVCPEYDQAVAACHEAVATLKRQCGEEALPRYEALLKEGLSATRALGARDLRWPRPIVMMKPESADLSMPPGKARLALLCGPTAALSANQLSQSAAKLGVRPKACALTWCMEVPEAASCSAVCIGLEPATSEPPQKRAKTSGGPEGTVRVRHILFRHPQLRQADPMARREGAARNVLEAESNALTALQRLLQDPNQFIKSCKELSDCQSAEQPGQLAGDLGWLARGQQEASFEEVAFGLPVNSIGDLVSTSRGVHIIQRLG</sequence>
<dbReference type="PANTHER" id="PTHR10657:SF4">
    <property type="entry name" value="PEPTIDYL-PROLYL CIS-TRANS ISOMERASE-RELATED"/>
    <property type="match status" value="1"/>
</dbReference>
<dbReference type="PROSITE" id="PS51746">
    <property type="entry name" value="PPM_2"/>
    <property type="match status" value="1"/>
</dbReference>
<name>A0ABP0S2K6_9DINO</name>
<feature type="domain" description="PPM-type phosphatase" evidence="8">
    <location>
        <begin position="193"/>
        <end position="633"/>
    </location>
</feature>
<evidence type="ECO:0000313" key="10">
    <source>
        <dbReference type="Proteomes" id="UP001642464"/>
    </source>
</evidence>
<comment type="catalytic activity">
    <reaction evidence="1">
        <text>[protein]-peptidylproline (omega=180) = [protein]-peptidylproline (omega=0)</text>
        <dbReference type="Rhea" id="RHEA:16237"/>
        <dbReference type="Rhea" id="RHEA-COMP:10747"/>
        <dbReference type="Rhea" id="RHEA-COMP:10748"/>
        <dbReference type="ChEBI" id="CHEBI:83833"/>
        <dbReference type="ChEBI" id="CHEBI:83834"/>
        <dbReference type="EC" id="5.2.1.8"/>
    </reaction>
</comment>
<dbReference type="SUPFAM" id="SSF81606">
    <property type="entry name" value="PP2C-like"/>
    <property type="match status" value="1"/>
</dbReference>
<proteinExistence type="predicted"/>
<dbReference type="Pfam" id="PF00226">
    <property type="entry name" value="DnaJ"/>
    <property type="match status" value="1"/>
</dbReference>
<evidence type="ECO:0000313" key="9">
    <source>
        <dbReference type="EMBL" id="CAK9106576.1"/>
    </source>
</evidence>
<keyword evidence="3 5" id="KW-0697">Rotamase</keyword>
<feature type="domain" description="PpiC" evidence="7">
    <location>
        <begin position="652"/>
        <end position="768"/>
    </location>
</feature>
<dbReference type="InterPro" id="IPR036869">
    <property type="entry name" value="J_dom_sf"/>
</dbReference>
<dbReference type="InterPro" id="IPR036457">
    <property type="entry name" value="PPM-type-like_dom_sf"/>
</dbReference>
<dbReference type="Proteomes" id="UP001642464">
    <property type="component" value="Unassembled WGS sequence"/>
</dbReference>
<evidence type="ECO:0000256" key="5">
    <source>
        <dbReference type="PROSITE-ProRule" id="PRU00278"/>
    </source>
</evidence>
<keyword evidence="10" id="KW-1185">Reference proteome</keyword>
<dbReference type="SMART" id="SM00271">
    <property type="entry name" value="DnaJ"/>
    <property type="match status" value="1"/>
</dbReference>
<dbReference type="Gene3D" id="3.60.40.10">
    <property type="entry name" value="PPM-type phosphatase domain"/>
    <property type="match status" value="1"/>
</dbReference>
<dbReference type="Pfam" id="PF00481">
    <property type="entry name" value="PP2C"/>
    <property type="match status" value="1"/>
</dbReference>
<dbReference type="PROSITE" id="PS50198">
    <property type="entry name" value="PPIC_PPIASE_2"/>
    <property type="match status" value="1"/>
</dbReference>
<evidence type="ECO:0000256" key="1">
    <source>
        <dbReference type="ARBA" id="ARBA00000971"/>
    </source>
</evidence>
<dbReference type="EC" id="5.2.1.8" evidence="2"/>
<evidence type="ECO:0000256" key="3">
    <source>
        <dbReference type="ARBA" id="ARBA00023110"/>
    </source>
</evidence>
<dbReference type="InterPro" id="IPR001623">
    <property type="entry name" value="DnaJ_domain"/>
</dbReference>
<dbReference type="InterPro" id="IPR001932">
    <property type="entry name" value="PPM-type_phosphatase-like_dom"/>
</dbReference>
<dbReference type="SUPFAM" id="SSF46565">
    <property type="entry name" value="Chaperone J-domain"/>
    <property type="match status" value="1"/>
</dbReference>
<evidence type="ECO:0000256" key="2">
    <source>
        <dbReference type="ARBA" id="ARBA00013194"/>
    </source>
</evidence>
<dbReference type="InterPro" id="IPR000297">
    <property type="entry name" value="PPIase_PpiC"/>
</dbReference>
<dbReference type="InterPro" id="IPR051370">
    <property type="entry name" value="PPIase_Pin1"/>
</dbReference>
<keyword evidence="4 5" id="KW-0413">Isomerase</keyword>
<accession>A0ABP0S2K6</accession>
<protein>
    <recommendedName>
        <fullName evidence="2">peptidylprolyl isomerase</fullName>
        <ecNumber evidence="2">5.2.1.8</ecNumber>
    </recommendedName>
</protein>
<reference evidence="9 10" key="1">
    <citation type="submission" date="2024-02" db="EMBL/GenBank/DDBJ databases">
        <authorList>
            <person name="Chen Y."/>
            <person name="Shah S."/>
            <person name="Dougan E. K."/>
            <person name="Thang M."/>
            <person name="Chan C."/>
        </authorList>
    </citation>
    <scope>NUCLEOTIDE SEQUENCE [LARGE SCALE GENOMIC DNA]</scope>
</reference>
<dbReference type="SUPFAM" id="SSF54534">
    <property type="entry name" value="FKBP-like"/>
    <property type="match status" value="1"/>
</dbReference>
<evidence type="ECO:0000259" key="7">
    <source>
        <dbReference type="PROSITE" id="PS50198"/>
    </source>
</evidence>
<evidence type="ECO:0000256" key="4">
    <source>
        <dbReference type="ARBA" id="ARBA00023235"/>
    </source>
</evidence>
<evidence type="ECO:0000259" key="6">
    <source>
        <dbReference type="PROSITE" id="PS50076"/>
    </source>
</evidence>
<organism evidence="9 10">
    <name type="scientific">Durusdinium trenchii</name>
    <dbReference type="NCBI Taxonomy" id="1381693"/>
    <lineage>
        <taxon>Eukaryota</taxon>
        <taxon>Sar</taxon>
        <taxon>Alveolata</taxon>
        <taxon>Dinophyceae</taxon>
        <taxon>Suessiales</taxon>
        <taxon>Symbiodiniaceae</taxon>
        <taxon>Durusdinium</taxon>
    </lineage>
</organism>